<dbReference type="Gene3D" id="3.40.50.150">
    <property type="entry name" value="Vaccinia Virus protein VP39"/>
    <property type="match status" value="1"/>
</dbReference>
<dbReference type="CDD" id="cd02440">
    <property type="entry name" value="AdoMet_MTases"/>
    <property type="match status" value="1"/>
</dbReference>
<protein>
    <submittedName>
        <fullName evidence="3">SAM-dependent methyltransferase</fullName>
    </submittedName>
</protein>
<evidence type="ECO:0000313" key="4">
    <source>
        <dbReference type="Proteomes" id="UP000248066"/>
    </source>
</evidence>
<dbReference type="InterPro" id="IPR029063">
    <property type="entry name" value="SAM-dependent_MTases_sf"/>
</dbReference>
<organism evidence="3 4">
    <name type="scientific">Alteribacter lacisalsi</name>
    <dbReference type="NCBI Taxonomy" id="2045244"/>
    <lineage>
        <taxon>Bacteria</taxon>
        <taxon>Bacillati</taxon>
        <taxon>Bacillota</taxon>
        <taxon>Bacilli</taxon>
        <taxon>Bacillales</taxon>
        <taxon>Bacillaceae</taxon>
        <taxon>Alteribacter</taxon>
    </lineage>
</organism>
<sequence>MQSETNTEKLYTALDLAAEKIHKVSGIPYLDALAESGESILQGQTTIKLEGDAQEELDALIKSVPDLEEIKSEEIRKAFQLAVLKGMKEATQANHAMTPDAVSLFAGHLAELVLREQEQTHVILDPAVGSANLLTAVMNQARRNFHAVGGDADETLIKLAYVNANLQKHNVDLFHQDSIATPYVTNVDLVVSDLPVGYYPDDKTASEYELERKGGHSYVHHLLIEQSLRHVKDGGFMILLVPNFLFETDEASALHAYLKKEAVIYSLLQLPKSMFKHQQQAKSIFVLRKKADGIEKPRQALLAELPSFTNKQALADMIKRIDDWFESHLSQE</sequence>
<dbReference type="Pfam" id="PF21106">
    <property type="entry name" value="YtxK_like"/>
    <property type="match status" value="1"/>
</dbReference>
<proteinExistence type="predicted"/>
<dbReference type="Proteomes" id="UP000248066">
    <property type="component" value="Unassembled WGS sequence"/>
</dbReference>
<evidence type="ECO:0000259" key="2">
    <source>
        <dbReference type="Pfam" id="PF21106"/>
    </source>
</evidence>
<evidence type="ECO:0000313" key="3">
    <source>
        <dbReference type="EMBL" id="PYZ97203.1"/>
    </source>
</evidence>
<dbReference type="GO" id="GO:0008170">
    <property type="term" value="F:N-methyltransferase activity"/>
    <property type="evidence" value="ECO:0007669"/>
    <property type="project" value="InterPro"/>
</dbReference>
<dbReference type="PANTHER" id="PTHR41313">
    <property type="entry name" value="ADENINE-SPECIFIC METHYLTRANSFERASE"/>
    <property type="match status" value="1"/>
</dbReference>
<dbReference type="InterPro" id="IPR048375">
    <property type="entry name" value="YtxK-like_N"/>
</dbReference>
<dbReference type="AlphaFoldDB" id="A0A2W0H5T5"/>
<keyword evidence="3" id="KW-0808">Transferase</keyword>
<dbReference type="GO" id="GO:0032259">
    <property type="term" value="P:methylation"/>
    <property type="evidence" value="ECO:0007669"/>
    <property type="project" value="UniProtKB-KW"/>
</dbReference>
<name>A0A2W0H5T5_9BACI</name>
<dbReference type="EMBL" id="PDOF01000001">
    <property type="protein sequence ID" value="PYZ97203.1"/>
    <property type="molecule type" value="Genomic_DNA"/>
</dbReference>
<keyword evidence="3" id="KW-0489">Methyltransferase</keyword>
<dbReference type="InterPro" id="IPR016843">
    <property type="entry name" value="S-AdoMet-dep_Ade-MeTrfase_prd"/>
</dbReference>
<dbReference type="PANTHER" id="PTHR41313:SF1">
    <property type="entry name" value="DNA METHYLASE ADENINE-SPECIFIC DOMAIN-CONTAINING PROTEIN"/>
    <property type="match status" value="1"/>
</dbReference>
<feature type="domain" description="DNA methylase adenine-specific" evidence="1">
    <location>
        <begin position="91"/>
        <end position="301"/>
    </location>
</feature>
<dbReference type="InterPro" id="IPR003356">
    <property type="entry name" value="DNA_methylase_A-5"/>
</dbReference>
<dbReference type="InterPro" id="IPR052933">
    <property type="entry name" value="DNA_Protect_Modify"/>
</dbReference>
<dbReference type="OrthoDB" id="9788159at2"/>
<feature type="domain" description="YtxK-like N-terminal helical" evidence="2">
    <location>
        <begin position="8"/>
        <end position="87"/>
    </location>
</feature>
<dbReference type="Gene3D" id="1.10.150.470">
    <property type="match status" value="1"/>
</dbReference>
<comment type="caution">
    <text evidence="3">The sequence shown here is derived from an EMBL/GenBank/DDBJ whole genome shotgun (WGS) entry which is preliminary data.</text>
</comment>
<keyword evidence="4" id="KW-1185">Reference proteome</keyword>
<dbReference type="GO" id="GO:0003677">
    <property type="term" value="F:DNA binding"/>
    <property type="evidence" value="ECO:0007669"/>
    <property type="project" value="InterPro"/>
</dbReference>
<gene>
    <name evidence="3" type="ORF">CR205_00960</name>
</gene>
<dbReference type="SUPFAM" id="SSF53335">
    <property type="entry name" value="S-adenosyl-L-methionine-dependent methyltransferases"/>
    <property type="match status" value="1"/>
</dbReference>
<dbReference type="PIRSF" id="PIRSF026567">
    <property type="entry name" value="Adenine_mtase_bact_prd"/>
    <property type="match status" value="1"/>
</dbReference>
<dbReference type="RefSeq" id="WP_110516047.1">
    <property type="nucleotide sequence ID" value="NZ_PDOF01000001.1"/>
</dbReference>
<reference evidence="3 4" key="1">
    <citation type="submission" date="2017-10" db="EMBL/GenBank/DDBJ databases">
        <title>Bacillus sp. nov., a halophilic bacterium isolated from a Yangshapao Lake.</title>
        <authorList>
            <person name="Wang H."/>
        </authorList>
    </citation>
    <scope>NUCLEOTIDE SEQUENCE [LARGE SCALE GENOMIC DNA]</scope>
    <source>
        <strain evidence="3 4">YSP-3</strain>
    </source>
</reference>
<evidence type="ECO:0000259" key="1">
    <source>
        <dbReference type="Pfam" id="PF02384"/>
    </source>
</evidence>
<dbReference type="Pfam" id="PF02384">
    <property type="entry name" value="N6_Mtase"/>
    <property type="match status" value="1"/>
</dbReference>
<accession>A0A2W0H5T5</accession>